<dbReference type="Pfam" id="PF13650">
    <property type="entry name" value="Asp_protease_2"/>
    <property type="match status" value="1"/>
</dbReference>
<feature type="domain" description="Integrase catalytic" evidence="13">
    <location>
        <begin position="808"/>
        <end position="973"/>
    </location>
</feature>
<dbReference type="Pfam" id="PF00078">
    <property type="entry name" value="RVT_1"/>
    <property type="match status" value="1"/>
</dbReference>
<keyword evidence="11" id="KW-0511">Multifunctional enzyme</keyword>
<keyword evidence="2" id="KW-0548">Nucleotidyltransferase</keyword>
<dbReference type="VEuPathDB" id="FungiDB:LCOR_12117.1"/>
<dbReference type="AlphaFoldDB" id="A0A068SGC3"/>
<keyword evidence="10" id="KW-0695">RNA-directed DNA polymerase</keyword>
<dbReference type="PROSITE" id="PS50878">
    <property type="entry name" value="RT_POL"/>
    <property type="match status" value="1"/>
</dbReference>
<dbReference type="PROSITE" id="PS50994">
    <property type="entry name" value="INTEGRASE"/>
    <property type="match status" value="1"/>
</dbReference>
<keyword evidence="6" id="KW-0378">Hydrolase</keyword>
<dbReference type="PANTHER" id="PTHR37984">
    <property type="entry name" value="PROTEIN CBG26694"/>
    <property type="match status" value="1"/>
</dbReference>
<comment type="caution">
    <text evidence="14">The sequence shown here is derived from an EMBL/GenBank/DDBJ whole genome shotgun (WGS) entry which is preliminary data.</text>
</comment>
<dbReference type="InterPro" id="IPR001584">
    <property type="entry name" value="Integrase_cat-core"/>
</dbReference>
<dbReference type="InterPro" id="IPR043128">
    <property type="entry name" value="Rev_trsase/Diguanyl_cyclase"/>
</dbReference>
<evidence type="ECO:0000259" key="12">
    <source>
        <dbReference type="PROSITE" id="PS50878"/>
    </source>
</evidence>
<dbReference type="InterPro" id="IPR043502">
    <property type="entry name" value="DNA/RNA_pol_sf"/>
</dbReference>
<keyword evidence="8" id="KW-0694">RNA-binding</keyword>
<dbReference type="InterPro" id="IPR000477">
    <property type="entry name" value="RT_dom"/>
</dbReference>
<evidence type="ECO:0000256" key="10">
    <source>
        <dbReference type="ARBA" id="ARBA00022918"/>
    </source>
</evidence>
<evidence type="ECO:0000256" key="1">
    <source>
        <dbReference type="ARBA" id="ARBA00022679"/>
    </source>
</evidence>
<dbReference type="GO" id="GO:0003723">
    <property type="term" value="F:RNA binding"/>
    <property type="evidence" value="ECO:0007669"/>
    <property type="project" value="UniProtKB-KW"/>
</dbReference>
<dbReference type="Gene3D" id="3.30.420.10">
    <property type="entry name" value="Ribonuclease H-like superfamily/Ribonuclease H"/>
    <property type="match status" value="1"/>
</dbReference>
<dbReference type="GO" id="GO:0004519">
    <property type="term" value="F:endonuclease activity"/>
    <property type="evidence" value="ECO:0007669"/>
    <property type="project" value="UniProtKB-KW"/>
</dbReference>
<evidence type="ECO:0000256" key="6">
    <source>
        <dbReference type="ARBA" id="ARBA00022801"/>
    </source>
</evidence>
<dbReference type="Gene3D" id="1.10.340.70">
    <property type="match status" value="1"/>
</dbReference>
<proteinExistence type="predicted"/>
<dbReference type="InterPro" id="IPR041577">
    <property type="entry name" value="RT_RNaseH_2"/>
</dbReference>
<dbReference type="InterPro" id="IPR041588">
    <property type="entry name" value="Integrase_H2C2"/>
</dbReference>
<evidence type="ECO:0000256" key="8">
    <source>
        <dbReference type="ARBA" id="ARBA00022884"/>
    </source>
</evidence>
<dbReference type="CDD" id="cd09274">
    <property type="entry name" value="RNase_HI_RT_Ty3"/>
    <property type="match status" value="1"/>
</dbReference>
<evidence type="ECO:0000256" key="3">
    <source>
        <dbReference type="ARBA" id="ARBA00022722"/>
    </source>
</evidence>
<dbReference type="InterPro" id="IPR001969">
    <property type="entry name" value="Aspartic_peptidase_AS"/>
</dbReference>
<evidence type="ECO:0000256" key="5">
    <source>
        <dbReference type="ARBA" id="ARBA00022759"/>
    </source>
</evidence>
<dbReference type="CDD" id="cd00303">
    <property type="entry name" value="retropepsin_like"/>
    <property type="match status" value="1"/>
</dbReference>
<keyword evidence="3" id="KW-0540">Nuclease</keyword>
<keyword evidence="4" id="KW-0064">Aspartyl protease</keyword>
<dbReference type="FunFam" id="3.30.420.10:FF:000032">
    <property type="entry name" value="Retrovirus-related Pol polyprotein from transposon 297-like Protein"/>
    <property type="match status" value="1"/>
</dbReference>
<evidence type="ECO:0000256" key="2">
    <source>
        <dbReference type="ARBA" id="ARBA00022695"/>
    </source>
</evidence>
<gene>
    <name evidence="14" type="ORF">LCOR_12117.1</name>
</gene>
<dbReference type="InterPro" id="IPR012337">
    <property type="entry name" value="RNaseH-like_sf"/>
</dbReference>
<evidence type="ECO:0000256" key="7">
    <source>
        <dbReference type="ARBA" id="ARBA00022842"/>
    </source>
</evidence>
<dbReference type="SUPFAM" id="SSF50630">
    <property type="entry name" value="Acid proteases"/>
    <property type="match status" value="1"/>
</dbReference>
<dbReference type="InterPro" id="IPR021109">
    <property type="entry name" value="Peptidase_aspartic_dom_sf"/>
</dbReference>
<dbReference type="GO" id="GO:0004190">
    <property type="term" value="F:aspartic-type endopeptidase activity"/>
    <property type="evidence" value="ECO:0007669"/>
    <property type="project" value="UniProtKB-KW"/>
</dbReference>
<dbReference type="Pfam" id="PF17921">
    <property type="entry name" value="Integrase_H2C2"/>
    <property type="match status" value="1"/>
</dbReference>
<dbReference type="FunFam" id="3.10.20.370:FF:000001">
    <property type="entry name" value="Retrovirus-related Pol polyprotein from transposon 17.6-like protein"/>
    <property type="match status" value="1"/>
</dbReference>
<dbReference type="SUPFAM" id="SSF53098">
    <property type="entry name" value="Ribonuclease H-like"/>
    <property type="match status" value="1"/>
</dbReference>
<name>A0A068SGC3_9FUNG</name>
<accession>A0A068SGC3</accession>
<evidence type="ECO:0000256" key="11">
    <source>
        <dbReference type="ARBA" id="ARBA00023268"/>
    </source>
</evidence>
<keyword evidence="1" id="KW-0808">Transferase</keyword>
<dbReference type="SUPFAM" id="SSF56672">
    <property type="entry name" value="DNA/RNA polymerases"/>
    <property type="match status" value="1"/>
</dbReference>
<keyword evidence="5" id="KW-0255">Endonuclease</keyword>
<dbReference type="PANTHER" id="PTHR37984:SF5">
    <property type="entry name" value="PROTEIN NYNRIN-LIKE"/>
    <property type="match status" value="1"/>
</dbReference>
<keyword evidence="15" id="KW-1185">Reference proteome</keyword>
<dbReference type="Pfam" id="PF17919">
    <property type="entry name" value="RT_RNaseH_2"/>
    <property type="match status" value="1"/>
</dbReference>
<dbReference type="Proteomes" id="UP000027586">
    <property type="component" value="Unassembled WGS sequence"/>
</dbReference>
<dbReference type="CDD" id="cd01647">
    <property type="entry name" value="RT_LTR"/>
    <property type="match status" value="1"/>
</dbReference>
<dbReference type="OrthoDB" id="2275801at2759"/>
<reference evidence="14" key="1">
    <citation type="submission" date="2013-08" db="EMBL/GenBank/DDBJ databases">
        <title>Gene expansion shapes genome architecture in the human pathogen Lichtheimia corymbifera: an evolutionary genomics analysis in the ancient terrestrial Mucorales (Mucoromycotina).</title>
        <authorList>
            <person name="Schwartze V.U."/>
            <person name="Winter S."/>
            <person name="Shelest E."/>
            <person name="Marcet-Houben M."/>
            <person name="Horn F."/>
            <person name="Wehner S."/>
            <person name="Hoffmann K."/>
            <person name="Riege K."/>
            <person name="Sammeth M."/>
            <person name="Nowrousian M."/>
            <person name="Valiante V."/>
            <person name="Linde J."/>
            <person name="Jacobsen I.D."/>
            <person name="Marz M."/>
            <person name="Brakhage A.A."/>
            <person name="Gabaldon T."/>
            <person name="Bocker S."/>
            <person name="Voigt K."/>
        </authorList>
    </citation>
    <scope>NUCLEOTIDE SEQUENCE [LARGE SCALE GENOMIC DNA]</scope>
    <source>
        <strain evidence="14">FSU 9682</strain>
    </source>
</reference>
<dbReference type="GO" id="GO:0003964">
    <property type="term" value="F:RNA-directed DNA polymerase activity"/>
    <property type="evidence" value="ECO:0007669"/>
    <property type="project" value="UniProtKB-KW"/>
</dbReference>
<dbReference type="Gene3D" id="3.30.70.270">
    <property type="match status" value="2"/>
</dbReference>
<sequence length="1174" mass="133723">MSSSPPVAQLIDLSEDPLDGATQDDDAQLAADMSYLESLNAINSDLPLYLMSCNGKPVKVLLDSGASCSYVSPHLAAGCPVRDVAARQAETAGGHLFKIDRLVTLSLDAAGFEHDVSAYVLHTKFDLVLGLDWIRRIKPSPDWDEGTWTFIVNGLSYTLRPNTTLPEPNLSYLLSSRQVERLQERGQVEELFLCYMKDDEFGVEKPNQDNLQSLFKAYPEVFKDQLPGLPPVRDVSHVIDTGDASPINRAPYKMSPLELEELRKQLKELLDLRLIRPSASPWGAPVLFVRKKDGSMRMCVDYRAINQVTKRNSHPLPRIDECLEQLGGAKYFSSIDLKSGYHQVRIRDEDIPKTAFNTRYGSYEFLVLPFGLTNAPPTFQRLMNSVLGDCLDQFALVYLDDILIFSKTKEDHVKHVRHVLDRLRDAKLVANRKKCEFFKTELEFVGYLVSGAGILPSAAKVKAIQEWPKPTNVQEVRQFVGLATHYRRFIRNFSSIAAPLTDLTQGGGAKKRAIVWSKECQAAFDTIKDLMTSTPVLLPPNAKLPYVIETDASDFGVGAVLLQEGKDGQMHPIAFESKKLSPAEKNYPAQERELLGILHALRSWRCFVEGRHYVVRTDHHPLQYFRSRTKPPPPRLIRWIAELELYDPQIEYKSGASNIVPDLLSRRDGPNCHSDEASLEPEYLYALKSIEESDWPKFYVMEESKWPQAYKDLLLKHREKFAVHGDKVYRIMRQGGSTHEVRFALFARRADIIQGFHTSFGHAGRETVYDLLKKRWWWPGMKDDIQDWLRSCPQCQLAANADRGKHHAPMRPLDVPTAFSRWHLDFIGELPTTLKGNKWIMVAVDYATNWTIARAVPLAAGQAIADFVFEEIVMKFGCPEEVLSDRGANFMSQVLNFYLGRAKIHHKYTSAFHPRTNGKVERTNGILKQMIRKYTNGAIYRWDNFLEPSVFACNIRKHRTTNVSPYFMVYGVEPRLPGDILRPVVLQEPTDDPQEIFDNRKPSLLRLREARATAAERLRANAQRDKAIWDAVMVHQVFNIGDLVLMRHENKLSLEYNWKGPYTIIKRNLDSDTYQIKDMNNQVYGSWVHTDRLRPLHAKRPPTTPLYDPVISRKIDRPVTSLVEVDQHSGREVMSQQHIGSSRSVLSFCTSLSSYLLYAAPSIITSPHPYYLAS</sequence>
<keyword evidence="7" id="KW-0460">Magnesium</keyword>
<evidence type="ECO:0000259" key="13">
    <source>
        <dbReference type="PROSITE" id="PS50994"/>
    </source>
</evidence>
<evidence type="ECO:0000313" key="15">
    <source>
        <dbReference type="Proteomes" id="UP000027586"/>
    </source>
</evidence>
<evidence type="ECO:0000256" key="4">
    <source>
        <dbReference type="ARBA" id="ARBA00022750"/>
    </source>
</evidence>
<dbReference type="Pfam" id="PF00665">
    <property type="entry name" value="rve"/>
    <property type="match status" value="1"/>
</dbReference>
<keyword evidence="9" id="KW-0229">DNA integration</keyword>
<dbReference type="PROSITE" id="PS00141">
    <property type="entry name" value="ASP_PROTEASE"/>
    <property type="match status" value="1"/>
</dbReference>
<evidence type="ECO:0000256" key="9">
    <source>
        <dbReference type="ARBA" id="ARBA00022908"/>
    </source>
</evidence>
<evidence type="ECO:0000313" key="14">
    <source>
        <dbReference type="EMBL" id="CDH61339.1"/>
    </source>
</evidence>
<keyword evidence="4" id="KW-0645">Protease</keyword>
<dbReference type="InterPro" id="IPR036397">
    <property type="entry name" value="RNaseH_sf"/>
</dbReference>
<organism evidence="14 15">
    <name type="scientific">Lichtheimia corymbifera JMRC:FSU:9682</name>
    <dbReference type="NCBI Taxonomy" id="1263082"/>
    <lineage>
        <taxon>Eukaryota</taxon>
        <taxon>Fungi</taxon>
        <taxon>Fungi incertae sedis</taxon>
        <taxon>Mucoromycota</taxon>
        <taxon>Mucoromycotina</taxon>
        <taxon>Mucoromycetes</taxon>
        <taxon>Mucorales</taxon>
        <taxon>Lichtheimiaceae</taxon>
        <taxon>Lichtheimia</taxon>
    </lineage>
</organism>
<dbReference type="Gene3D" id="2.40.70.10">
    <property type="entry name" value="Acid Proteases"/>
    <property type="match status" value="1"/>
</dbReference>
<dbReference type="EMBL" id="CBTN010000175">
    <property type="protein sequence ID" value="CDH61339.1"/>
    <property type="molecule type" value="Genomic_DNA"/>
</dbReference>
<dbReference type="STRING" id="1263082.A0A068SGC3"/>
<dbReference type="GO" id="GO:0006508">
    <property type="term" value="P:proteolysis"/>
    <property type="evidence" value="ECO:0007669"/>
    <property type="project" value="InterPro"/>
</dbReference>
<dbReference type="InterPro" id="IPR050951">
    <property type="entry name" value="Retrovirus_Pol_polyprotein"/>
</dbReference>
<feature type="domain" description="Reverse transcriptase" evidence="12">
    <location>
        <begin position="270"/>
        <end position="449"/>
    </location>
</feature>
<protein>
    <submittedName>
        <fullName evidence="14">Retrotransposon ty3-gypsy subclass</fullName>
    </submittedName>
</protein>
<dbReference type="Gene3D" id="3.10.10.10">
    <property type="entry name" value="HIV Type 1 Reverse Transcriptase, subunit A, domain 1"/>
    <property type="match status" value="1"/>
</dbReference>
<dbReference type="Gene3D" id="3.10.20.370">
    <property type="match status" value="1"/>
</dbReference>
<dbReference type="GO" id="GO:0015074">
    <property type="term" value="P:DNA integration"/>
    <property type="evidence" value="ECO:0007669"/>
    <property type="project" value="UniProtKB-KW"/>
</dbReference>
<dbReference type="FunFam" id="3.30.70.270:FF:000020">
    <property type="entry name" value="Transposon Tf2-6 polyprotein-like Protein"/>
    <property type="match status" value="1"/>
</dbReference>
<dbReference type="GO" id="GO:0005634">
    <property type="term" value="C:nucleus"/>
    <property type="evidence" value="ECO:0007669"/>
    <property type="project" value="UniProtKB-ARBA"/>
</dbReference>